<feature type="transmembrane region" description="Helical" evidence="3">
    <location>
        <begin position="300"/>
        <end position="323"/>
    </location>
</feature>
<dbReference type="AlphaFoldDB" id="A0A1M6GC71"/>
<dbReference type="InterPro" id="IPR001173">
    <property type="entry name" value="Glyco_trans_2-like"/>
</dbReference>
<dbReference type="EMBL" id="FQZN01000014">
    <property type="protein sequence ID" value="SHJ07514.1"/>
    <property type="molecule type" value="Genomic_DNA"/>
</dbReference>
<protein>
    <submittedName>
        <fullName evidence="5">Glycosyltransferase involved in cell wall bisynthesis</fullName>
    </submittedName>
</protein>
<name>A0A1M6GC71_9BACE</name>
<dbReference type="GeneID" id="92712614"/>
<keyword evidence="1" id="KW-0328">Glycosyltransferase</keyword>
<evidence type="ECO:0000256" key="2">
    <source>
        <dbReference type="ARBA" id="ARBA00022679"/>
    </source>
</evidence>
<keyword evidence="6" id="KW-1185">Reference proteome</keyword>
<gene>
    <name evidence="5" type="ORF">SAMN05444350_114118</name>
</gene>
<evidence type="ECO:0000259" key="4">
    <source>
        <dbReference type="Pfam" id="PF00535"/>
    </source>
</evidence>
<sequence>MEKISVSIIVPVYQAESYLQKSVETITQQTLQNIEILLVNDGSTDNSPALCDELSRRDKRIRVIHQKNSGQSSARNTGIEAAQGEYIGFMDNDDFLYPKMCETLYKNAKNNDADISACSYITKDESGKTSHDKHNGKIYKYDNRQGVKELLTREILDIYVWTKIYRKEFLNKENIRFEEGRSEEDWLFNRLAYFAAKKSVMEDTPVYLYIERQNSTCRTFYKKNLKKYLDDVCYRMQLIENEVANKYPDLQFWAKRQTIKTCFRVLFVISKHSRRECEPYYSWIKKYLYTNSQIVIKERYYWEMSLVGVVLASYMPTGVYFYLKKWKNRKIN</sequence>
<keyword evidence="3" id="KW-0812">Transmembrane</keyword>
<dbReference type="Gene3D" id="3.90.550.10">
    <property type="entry name" value="Spore Coat Polysaccharide Biosynthesis Protein SpsA, Chain A"/>
    <property type="match status" value="1"/>
</dbReference>
<dbReference type="SUPFAM" id="SSF53448">
    <property type="entry name" value="Nucleotide-diphospho-sugar transferases"/>
    <property type="match status" value="1"/>
</dbReference>
<feature type="domain" description="Glycosyltransferase 2-like" evidence="4">
    <location>
        <begin position="7"/>
        <end position="170"/>
    </location>
</feature>
<keyword evidence="3" id="KW-0472">Membrane</keyword>
<dbReference type="Proteomes" id="UP000184192">
    <property type="component" value="Unassembled WGS sequence"/>
</dbReference>
<dbReference type="CDD" id="cd00761">
    <property type="entry name" value="Glyco_tranf_GTA_type"/>
    <property type="match status" value="1"/>
</dbReference>
<dbReference type="PANTHER" id="PTHR22916">
    <property type="entry name" value="GLYCOSYLTRANSFERASE"/>
    <property type="match status" value="1"/>
</dbReference>
<organism evidence="5 6">
    <name type="scientific">Bacteroides stercorirosoris</name>
    <dbReference type="NCBI Taxonomy" id="871324"/>
    <lineage>
        <taxon>Bacteria</taxon>
        <taxon>Pseudomonadati</taxon>
        <taxon>Bacteroidota</taxon>
        <taxon>Bacteroidia</taxon>
        <taxon>Bacteroidales</taxon>
        <taxon>Bacteroidaceae</taxon>
        <taxon>Bacteroides</taxon>
    </lineage>
</organism>
<dbReference type="Pfam" id="PF00535">
    <property type="entry name" value="Glycos_transf_2"/>
    <property type="match status" value="1"/>
</dbReference>
<keyword evidence="2 5" id="KW-0808">Transferase</keyword>
<reference evidence="6" key="1">
    <citation type="submission" date="2016-11" db="EMBL/GenBank/DDBJ databases">
        <authorList>
            <person name="Varghese N."/>
            <person name="Submissions S."/>
        </authorList>
    </citation>
    <scope>NUCLEOTIDE SEQUENCE [LARGE SCALE GENOMIC DNA]</scope>
    <source>
        <strain evidence="6">DSM 26884</strain>
    </source>
</reference>
<dbReference type="GO" id="GO:0016758">
    <property type="term" value="F:hexosyltransferase activity"/>
    <property type="evidence" value="ECO:0007669"/>
    <property type="project" value="UniProtKB-ARBA"/>
</dbReference>
<keyword evidence="3" id="KW-1133">Transmembrane helix</keyword>
<evidence type="ECO:0000313" key="6">
    <source>
        <dbReference type="Proteomes" id="UP000184192"/>
    </source>
</evidence>
<evidence type="ECO:0000313" key="5">
    <source>
        <dbReference type="EMBL" id="SHJ07514.1"/>
    </source>
</evidence>
<dbReference type="PANTHER" id="PTHR22916:SF51">
    <property type="entry name" value="GLYCOSYLTRANSFERASE EPSH-RELATED"/>
    <property type="match status" value="1"/>
</dbReference>
<evidence type="ECO:0000256" key="1">
    <source>
        <dbReference type="ARBA" id="ARBA00022676"/>
    </source>
</evidence>
<dbReference type="RefSeq" id="WP_025833244.1">
    <property type="nucleotide sequence ID" value="NZ_CAMQWZ010000008.1"/>
</dbReference>
<dbReference type="InterPro" id="IPR029044">
    <property type="entry name" value="Nucleotide-diphossugar_trans"/>
</dbReference>
<evidence type="ECO:0000256" key="3">
    <source>
        <dbReference type="SAM" id="Phobius"/>
    </source>
</evidence>
<proteinExistence type="predicted"/>
<accession>A0A1M6GC71</accession>